<dbReference type="SUPFAM" id="SSF54909">
    <property type="entry name" value="Dimeric alpha+beta barrel"/>
    <property type="match status" value="1"/>
</dbReference>
<name>A0A8K0ST29_9HYPO</name>
<evidence type="ECO:0000313" key="3">
    <source>
        <dbReference type="Proteomes" id="UP000813444"/>
    </source>
</evidence>
<reference evidence="2" key="1">
    <citation type="journal article" date="2021" name="Nat. Commun.">
        <title>Genetic determinants of endophytism in the Arabidopsis root mycobiome.</title>
        <authorList>
            <person name="Mesny F."/>
            <person name="Miyauchi S."/>
            <person name="Thiergart T."/>
            <person name="Pickel B."/>
            <person name="Atanasova L."/>
            <person name="Karlsson M."/>
            <person name="Huettel B."/>
            <person name="Barry K.W."/>
            <person name="Haridas S."/>
            <person name="Chen C."/>
            <person name="Bauer D."/>
            <person name="Andreopoulos W."/>
            <person name="Pangilinan J."/>
            <person name="LaButti K."/>
            <person name="Riley R."/>
            <person name="Lipzen A."/>
            <person name="Clum A."/>
            <person name="Drula E."/>
            <person name="Henrissat B."/>
            <person name="Kohler A."/>
            <person name="Grigoriev I.V."/>
            <person name="Martin F.M."/>
            <person name="Hacquard S."/>
        </authorList>
    </citation>
    <scope>NUCLEOTIDE SEQUENCE</scope>
    <source>
        <strain evidence="2">MPI-CAGE-CH-0235</strain>
    </source>
</reference>
<accession>A0A8K0ST29</accession>
<dbReference type="InterPro" id="IPR013097">
    <property type="entry name" value="Dabb"/>
</dbReference>
<feature type="domain" description="Stress-response A/B barrel" evidence="1">
    <location>
        <begin position="1"/>
        <end position="59"/>
    </location>
</feature>
<comment type="caution">
    <text evidence="2">The sequence shown here is derived from an EMBL/GenBank/DDBJ whole genome shotgun (WGS) entry which is preliminary data.</text>
</comment>
<dbReference type="PROSITE" id="PS51502">
    <property type="entry name" value="S_R_A_B_BARREL"/>
    <property type="match status" value="1"/>
</dbReference>
<dbReference type="OrthoDB" id="3830014at2759"/>
<keyword evidence="3" id="KW-1185">Reference proteome</keyword>
<dbReference type="AlphaFoldDB" id="A0A8K0ST29"/>
<protein>
    <recommendedName>
        <fullName evidence="1">Stress-response A/B barrel domain-containing protein</fullName>
    </recommendedName>
</protein>
<proteinExistence type="predicted"/>
<dbReference type="Gene3D" id="3.30.70.100">
    <property type="match status" value="1"/>
</dbReference>
<dbReference type="EMBL" id="JAGPNK010000008">
    <property type="protein sequence ID" value="KAH7316494.1"/>
    <property type="molecule type" value="Genomic_DNA"/>
</dbReference>
<dbReference type="Pfam" id="PF07876">
    <property type="entry name" value="Dabb"/>
    <property type="match status" value="1"/>
</dbReference>
<evidence type="ECO:0000259" key="1">
    <source>
        <dbReference type="PROSITE" id="PS51502"/>
    </source>
</evidence>
<dbReference type="InterPro" id="IPR011008">
    <property type="entry name" value="Dimeric_a/b-barrel"/>
</dbReference>
<sequence length="67" mass="7588">MVVGPAEPDQRSQGYTLISKTEFASMEDMKFYDEECKAHAEIKKVVRSLAVDGIMTVYFKPQKIAVM</sequence>
<organism evidence="2 3">
    <name type="scientific">Stachybotrys elegans</name>
    <dbReference type="NCBI Taxonomy" id="80388"/>
    <lineage>
        <taxon>Eukaryota</taxon>
        <taxon>Fungi</taxon>
        <taxon>Dikarya</taxon>
        <taxon>Ascomycota</taxon>
        <taxon>Pezizomycotina</taxon>
        <taxon>Sordariomycetes</taxon>
        <taxon>Hypocreomycetidae</taxon>
        <taxon>Hypocreales</taxon>
        <taxon>Stachybotryaceae</taxon>
        <taxon>Stachybotrys</taxon>
    </lineage>
</organism>
<evidence type="ECO:0000313" key="2">
    <source>
        <dbReference type="EMBL" id="KAH7316494.1"/>
    </source>
</evidence>
<dbReference type="Proteomes" id="UP000813444">
    <property type="component" value="Unassembled WGS sequence"/>
</dbReference>
<gene>
    <name evidence="2" type="ORF">B0I35DRAFT_433225</name>
</gene>